<dbReference type="InterPro" id="IPR037069">
    <property type="entry name" value="AcylCoA_DH/ox_N_sf"/>
</dbReference>
<dbReference type="Pfam" id="PF02771">
    <property type="entry name" value="Acyl-CoA_dh_N"/>
    <property type="match status" value="1"/>
</dbReference>
<comment type="similarity">
    <text evidence="2 5">Belongs to the acyl-CoA dehydrogenase family.</text>
</comment>
<dbReference type="Pfam" id="PF00441">
    <property type="entry name" value="Acyl-CoA_dh_1"/>
    <property type="match status" value="1"/>
</dbReference>
<dbReference type="PANTHER" id="PTHR43884:SF12">
    <property type="entry name" value="ISOVALERYL-COA DEHYDROGENASE, MITOCHONDRIAL-RELATED"/>
    <property type="match status" value="1"/>
</dbReference>
<comment type="cofactor">
    <cofactor evidence="1 5">
        <name>FAD</name>
        <dbReference type="ChEBI" id="CHEBI:57692"/>
    </cofactor>
</comment>
<accession>A0ABS7PUQ4</accession>
<evidence type="ECO:0000256" key="2">
    <source>
        <dbReference type="ARBA" id="ARBA00009347"/>
    </source>
</evidence>
<dbReference type="InterPro" id="IPR006091">
    <property type="entry name" value="Acyl-CoA_Oxase/DH_mid-dom"/>
</dbReference>
<keyword evidence="3 5" id="KW-0285">Flavoprotein</keyword>
<dbReference type="InterPro" id="IPR013786">
    <property type="entry name" value="AcylCoA_DH/ox_N"/>
</dbReference>
<sequence>MTSVLPIREIDPMLDEEIILYRDAVARFLDRHATPETLDGWRLAKQVPAEFWRMAGEAGLLCPSIPEAYGGPGGDFRHDWVVLEETGRRGLEGFGVAVHSSIVAPYLLHYATEAQKARWLPRAVSGETILAVAMTEPGAGSDLQGVRTRAMRCDGGWRINGQKTFISNGQSAGLIVVVAKAAKEDGSDGIGLFLVEGDATGFRRGTNLDKVGREAQDTSELFFDDVVVPEDALLGGSVGLGFGQLMAMLPQERLVIACMGMALMERALAETIAYTKDRKAFGKSLIDLQNTQFKLADAKTAATASRAFLQHGLSEHLAGRLDAAFAAMIKLFVTETEWKLIDDCVQLFGGYGYMNEYPIARIFRDARIDRVHGGASEVMRLIVGRTL</sequence>
<dbReference type="InterPro" id="IPR006089">
    <property type="entry name" value="Acyl-CoA_DH_CS"/>
</dbReference>
<evidence type="ECO:0000256" key="3">
    <source>
        <dbReference type="ARBA" id="ARBA00022630"/>
    </source>
</evidence>
<gene>
    <name evidence="9" type="ORF">K7G82_18995</name>
</gene>
<evidence type="ECO:0000256" key="4">
    <source>
        <dbReference type="ARBA" id="ARBA00022827"/>
    </source>
</evidence>
<protein>
    <submittedName>
        <fullName evidence="9">Acyl-CoA dehydrogenase family protein</fullName>
    </submittedName>
</protein>
<evidence type="ECO:0000256" key="1">
    <source>
        <dbReference type="ARBA" id="ARBA00001974"/>
    </source>
</evidence>
<evidence type="ECO:0000313" key="9">
    <source>
        <dbReference type="EMBL" id="MBY8824400.1"/>
    </source>
</evidence>
<dbReference type="PROSITE" id="PS00072">
    <property type="entry name" value="ACYL_COA_DH_1"/>
    <property type="match status" value="1"/>
</dbReference>
<dbReference type="Gene3D" id="2.40.110.10">
    <property type="entry name" value="Butyryl-CoA Dehydrogenase, subunit A, domain 2"/>
    <property type="match status" value="1"/>
</dbReference>
<dbReference type="InterPro" id="IPR009100">
    <property type="entry name" value="AcylCoA_DH/oxidase_NM_dom_sf"/>
</dbReference>
<dbReference type="SUPFAM" id="SSF56645">
    <property type="entry name" value="Acyl-CoA dehydrogenase NM domain-like"/>
    <property type="match status" value="1"/>
</dbReference>
<name>A0ABS7PUQ4_9SPHN</name>
<keyword evidence="5" id="KW-0560">Oxidoreductase</keyword>
<dbReference type="PANTHER" id="PTHR43884">
    <property type="entry name" value="ACYL-COA DEHYDROGENASE"/>
    <property type="match status" value="1"/>
</dbReference>
<feature type="domain" description="Acyl-CoA dehydrogenase/oxidase N-terminal" evidence="8">
    <location>
        <begin position="16"/>
        <end position="127"/>
    </location>
</feature>
<evidence type="ECO:0000313" key="10">
    <source>
        <dbReference type="Proteomes" id="UP000706039"/>
    </source>
</evidence>
<dbReference type="EMBL" id="JAINVV010000009">
    <property type="protein sequence ID" value="MBY8824400.1"/>
    <property type="molecule type" value="Genomic_DNA"/>
</dbReference>
<dbReference type="Gene3D" id="1.20.140.10">
    <property type="entry name" value="Butyryl-CoA Dehydrogenase, subunit A, domain 3"/>
    <property type="match status" value="1"/>
</dbReference>
<proteinExistence type="inferred from homology"/>
<dbReference type="Proteomes" id="UP000706039">
    <property type="component" value="Unassembled WGS sequence"/>
</dbReference>
<dbReference type="InterPro" id="IPR036250">
    <property type="entry name" value="AcylCo_DH-like_C"/>
</dbReference>
<comment type="caution">
    <text evidence="9">The sequence shown here is derived from an EMBL/GenBank/DDBJ whole genome shotgun (WGS) entry which is preliminary data.</text>
</comment>
<dbReference type="Pfam" id="PF02770">
    <property type="entry name" value="Acyl-CoA_dh_M"/>
    <property type="match status" value="1"/>
</dbReference>
<keyword evidence="4 5" id="KW-0274">FAD</keyword>
<feature type="domain" description="Acyl-CoA oxidase/dehydrogenase middle" evidence="7">
    <location>
        <begin position="131"/>
        <end position="226"/>
    </location>
</feature>
<dbReference type="PROSITE" id="PS00073">
    <property type="entry name" value="ACYL_COA_DH_2"/>
    <property type="match status" value="1"/>
</dbReference>
<evidence type="ECO:0000259" key="6">
    <source>
        <dbReference type="Pfam" id="PF00441"/>
    </source>
</evidence>
<dbReference type="SUPFAM" id="SSF47203">
    <property type="entry name" value="Acyl-CoA dehydrogenase C-terminal domain-like"/>
    <property type="match status" value="1"/>
</dbReference>
<organism evidence="9 10">
    <name type="scientific">Sphingomonas colocasiae</name>
    <dbReference type="NCBI Taxonomy" id="1848973"/>
    <lineage>
        <taxon>Bacteria</taxon>
        <taxon>Pseudomonadati</taxon>
        <taxon>Pseudomonadota</taxon>
        <taxon>Alphaproteobacteria</taxon>
        <taxon>Sphingomonadales</taxon>
        <taxon>Sphingomonadaceae</taxon>
        <taxon>Sphingomonas</taxon>
    </lineage>
</organism>
<dbReference type="RefSeq" id="WP_222991512.1">
    <property type="nucleotide sequence ID" value="NZ_JAINVV010000009.1"/>
</dbReference>
<evidence type="ECO:0000259" key="8">
    <source>
        <dbReference type="Pfam" id="PF02771"/>
    </source>
</evidence>
<dbReference type="InterPro" id="IPR046373">
    <property type="entry name" value="Acyl-CoA_Oxase/DH_mid-dom_sf"/>
</dbReference>
<keyword evidence="10" id="KW-1185">Reference proteome</keyword>
<feature type="domain" description="Acyl-CoA dehydrogenase/oxidase C-terminal" evidence="6">
    <location>
        <begin position="241"/>
        <end position="386"/>
    </location>
</feature>
<reference evidence="9 10" key="1">
    <citation type="submission" date="2021-08" db="EMBL/GenBank/DDBJ databases">
        <authorList>
            <person name="Tuo L."/>
        </authorList>
    </citation>
    <scope>NUCLEOTIDE SEQUENCE [LARGE SCALE GENOMIC DNA]</scope>
    <source>
        <strain evidence="9 10">JCM 31229</strain>
    </source>
</reference>
<dbReference type="PIRSF" id="PIRSF016578">
    <property type="entry name" value="HsaA"/>
    <property type="match status" value="1"/>
</dbReference>
<dbReference type="InterPro" id="IPR009075">
    <property type="entry name" value="AcylCo_DH/oxidase_C"/>
</dbReference>
<evidence type="ECO:0000256" key="5">
    <source>
        <dbReference type="RuleBase" id="RU362125"/>
    </source>
</evidence>
<evidence type="ECO:0000259" key="7">
    <source>
        <dbReference type="Pfam" id="PF02770"/>
    </source>
</evidence>
<dbReference type="Gene3D" id="1.10.540.10">
    <property type="entry name" value="Acyl-CoA dehydrogenase/oxidase, N-terminal domain"/>
    <property type="match status" value="1"/>
</dbReference>